<name>A0AAJ0BAQ4_9PEZI</name>
<dbReference type="Pfam" id="PF01336">
    <property type="entry name" value="tRNA_anti-codon"/>
    <property type="match status" value="1"/>
</dbReference>
<evidence type="ECO:0000256" key="2">
    <source>
        <dbReference type="ARBA" id="ARBA00005690"/>
    </source>
</evidence>
<feature type="domain" description="Replication factor-A protein 1 N-terminal" evidence="11">
    <location>
        <begin position="6"/>
        <end position="109"/>
    </location>
</feature>
<dbReference type="GO" id="GO:0005662">
    <property type="term" value="C:DNA replication factor A complex"/>
    <property type="evidence" value="ECO:0007669"/>
    <property type="project" value="UniProtKB-ARBA"/>
</dbReference>
<organism evidence="14 15">
    <name type="scientific">Echria macrotheca</name>
    <dbReference type="NCBI Taxonomy" id="438768"/>
    <lineage>
        <taxon>Eukaryota</taxon>
        <taxon>Fungi</taxon>
        <taxon>Dikarya</taxon>
        <taxon>Ascomycota</taxon>
        <taxon>Pezizomycotina</taxon>
        <taxon>Sordariomycetes</taxon>
        <taxon>Sordariomycetidae</taxon>
        <taxon>Sordariales</taxon>
        <taxon>Schizotheciaceae</taxon>
        <taxon>Echria</taxon>
    </lineage>
</organism>
<evidence type="ECO:0000259" key="12">
    <source>
        <dbReference type="Pfam" id="PF08646"/>
    </source>
</evidence>
<dbReference type="PANTHER" id="PTHR47165">
    <property type="entry name" value="OS03G0429900 PROTEIN"/>
    <property type="match status" value="1"/>
</dbReference>
<dbReference type="CDD" id="cd04477">
    <property type="entry name" value="RPA1N"/>
    <property type="match status" value="1"/>
</dbReference>
<evidence type="ECO:0000313" key="14">
    <source>
        <dbReference type="EMBL" id="KAK1754794.1"/>
    </source>
</evidence>
<keyword evidence="4 9" id="KW-0479">Metal-binding</keyword>
<evidence type="ECO:0000259" key="11">
    <source>
        <dbReference type="Pfam" id="PF04057"/>
    </source>
</evidence>
<evidence type="ECO:0000256" key="8">
    <source>
        <dbReference type="ARBA" id="ARBA00023242"/>
    </source>
</evidence>
<dbReference type="GO" id="GO:0000781">
    <property type="term" value="C:chromosome, telomeric region"/>
    <property type="evidence" value="ECO:0007669"/>
    <property type="project" value="UniProtKB-ARBA"/>
</dbReference>
<comment type="subcellular location">
    <subcellularLocation>
        <location evidence="1 9">Nucleus</location>
    </subcellularLocation>
</comment>
<dbReference type="InterPro" id="IPR004365">
    <property type="entry name" value="NA-bd_OB_tRNA"/>
</dbReference>
<dbReference type="Pfam" id="PF08646">
    <property type="entry name" value="Rep_fac-A_C"/>
    <property type="match status" value="1"/>
</dbReference>
<evidence type="ECO:0000256" key="9">
    <source>
        <dbReference type="RuleBase" id="RU364130"/>
    </source>
</evidence>
<dbReference type="CDD" id="cd04475">
    <property type="entry name" value="RPA1_DBD_B"/>
    <property type="match status" value="1"/>
</dbReference>
<dbReference type="InterPro" id="IPR013955">
    <property type="entry name" value="Rep_factor-A_C"/>
</dbReference>
<keyword evidence="3 9" id="KW-0235">DNA replication</keyword>
<dbReference type="GO" id="GO:0006260">
    <property type="term" value="P:DNA replication"/>
    <property type="evidence" value="ECO:0007669"/>
    <property type="project" value="UniProtKB-KW"/>
</dbReference>
<dbReference type="GO" id="GO:0007004">
    <property type="term" value="P:telomere maintenance via telomerase"/>
    <property type="evidence" value="ECO:0007669"/>
    <property type="project" value="UniProtKB-ARBA"/>
</dbReference>
<dbReference type="GO" id="GO:0003697">
    <property type="term" value="F:single-stranded DNA binding"/>
    <property type="evidence" value="ECO:0007669"/>
    <property type="project" value="UniProtKB-ARBA"/>
</dbReference>
<reference evidence="14" key="1">
    <citation type="submission" date="2023-06" db="EMBL/GenBank/DDBJ databases">
        <title>Genome-scale phylogeny and comparative genomics of the fungal order Sordariales.</title>
        <authorList>
            <consortium name="Lawrence Berkeley National Laboratory"/>
            <person name="Hensen N."/>
            <person name="Bonometti L."/>
            <person name="Westerberg I."/>
            <person name="Brannstrom I.O."/>
            <person name="Guillou S."/>
            <person name="Cros-Aarteil S."/>
            <person name="Calhoun S."/>
            <person name="Haridas S."/>
            <person name="Kuo A."/>
            <person name="Mondo S."/>
            <person name="Pangilinan J."/>
            <person name="Riley R."/>
            <person name="Labutti K."/>
            <person name="Andreopoulos B."/>
            <person name="Lipzen A."/>
            <person name="Chen C."/>
            <person name="Yanf M."/>
            <person name="Daum C."/>
            <person name="Ng V."/>
            <person name="Clum A."/>
            <person name="Steindorff A."/>
            <person name="Ohm R."/>
            <person name="Martin F."/>
            <person name="Silar P."/>
            <person name="Natvig D."/>
            <person name="Lalanne C."/>
            <person name="Gautier V."/>
            <person name="Ament-Velasquez S.L."/>
            <person name="Kruys A."/>
            <person name="Hutchinson M.I."/>
            <person name="Powell A.J."/>
            <person name="Barry K."/>
            <person name="Miller A.N."/>
            <person name="Grigoriev I.V."/>
            <person name="Debuchy R."/>
            <person name="Gladieux P."/>
            <person name="Thoren M.H."/>
            <person name="Johannesson H."/>
        </authorList>
    </citation>
    <scope>NUCLEOTIDE SEQUENCE</scope>
    <source>
        <strain evidence="14">PSN4</strain>
    </source>
</reference>
<dbReference type="InterPro" id="IPR047192">
    <property type="entry name" value="Euk_RPA1_DBD_C"/>
</dbReference>
<keyword evidence="5 9" id="KW-0863">Zinc-finger</keyword>
<comment type="similarity">
    <text evidence="2 9">Belongs to the replication factor A protein 1 family.</text>
</comment>
<evidence type="ECO:0000259" key="10">
    <source>
        <dbReference type="Pfam" id="PF01336"/>
    </source>
</evidence>
<dbReference type="PANTHER" id="PTHR47165:SF4">
    <property type="entry name" value="OS03G0429900 PROTEIN"/>
    <property type="match status" value="1"/>
</dbReference>
<dbReference type="SUPFAM" id="SSF50249">
    <property type="entry name" value="Nucleic acid-binding proteins"/>
    <property type="match status" value="4"/>
</dbReference>
<proteinExistence type="inferred from homology"/>
<evidence type="ECO:0000313" key="15">
    <source>
        <dbReference type="Proteomes" id="UP001239445"/>
    </source>
</evidence>
<gene>
    <name evidence="14" type="ORF">QBC47DRAFT_346379</name>
</gene>
<evidence type="ECO:0000256" key="4">
    <source>
        <dbReference type="ARBA" id="ARBA00022723"/>
    </source>
</evidence>
<evidence type="ECO:0000256" key="7">
    <source>
        <dbReference type="ARBA" id="ARBA00023125"/>
    </source>
</evidence>
<dbReference type="NCBIfam" id="TIGR00617">
    <property type="entry name" value="rpa1"/>
    <property type="match status" value="1"/>
</dbReference>
<dbReference type="FunFam" id="2.40.50.140:FF:000117">
    <property type="entry name" value="Replication protein A subunit"/>
    <property type="match status" value="1"/>
</dbReference>
<dbReference type="InterPro" id="IPR031657">
    <property type="entry name" value="REPA_OB_2"/>
</dbReference>
<dbReference type="EMBL" id="MU839835">
    <property type="protein sequence ID" value="KAK1754794.1"/>
    <property type="molecule type" value="Genomic_DNA"/>
</dbReference>
<comment type="subunit">
    <text evidence="9">Component of the heterotrimeric canonical replication protein A complex (RPA).</text>
</comment>
<sequence>MAEAVITQGAVDAIFNDPERASREFPVPILQCLQVKTLDSKTPGAAPDRFRLVLSDVKNYVQCMLATQANHVVHDGFLDRGSIIRMKSYQAQHLKGRSVLIVLDVEVIDSLGRPDKIGDPKPIEARGEAQNTTIGGAGFYGGKTEDMQDSKAQVQRQINTMNQTSRGAGGGGGGGGTHGGTTIYPIESLSMYSHKWTIKARVTQKSDIKTWHKASGEGKLFSVNLLDESGEIRATGFNDQVDQFYEMLQEGKVYYISTPCRVQLAKKQFTNLPNDYELTFERDTLIEKAEDQSSVPQVRYNFCSLQDLQEVEKDATVDVIGVLKEAQEVSQIVSKTTQKPYDKRELTLVDDTQYSVRVTIWGKTATAFDAAPGSIVAFKGTKVGDFGGRSLSLLSSGTMTVNPDIPEAHRVKGWFDAQGASASFATHSNLSSMGAASGRTDQTKSIAQVKEEQLGMGENPDYFTVKATVVHIRQETFAYPACLNEGCSKKVADMGDGTWRCEKCNMNHDRPNYRYIMSLSVNDHTGQLWLSCFDDSGRIIMGGKSANEIMELRETDDTAFAAAFEAANCRKYSFRCRAKMDTFGDTQRVRYQVMGAAPIDYKSEAHKLAELIKQYSI</sequence>
<keyword evidence="7 9" id="KW-0238">DNA-binding</keyword>
<evidence type="ECO:0000256" key="6">
    <source>
        <dbReference type="ARBA" id="ARBA00022833"/>
    </source>
</evidence>
<dbReference type="FunFam" id="2.40.50.140:FF:000064">
    <property type="entry name" value="Replication protein A subunit"/>
    <property type="match status" value="1"/>
</dbReference>
<comment type="caution">
    <text evidence="14">The sequence shown here is derived from an EMBL/GenBank/DDBJ whole genome shotgun (WGS) entry which is preliminary data.</text>
</comment>
<feature type="domain" description="OB" evidence="10">
    <location>
        <begin position="196"/>
        <end position="278"/>
    </location>
</feature>
<dbReference type="InterPro" id="IPR007199">
    <property type="entry name" value="Rep_factor-A_N"/>
</dbReference>
<dbReference type="AlphaFoldDB" id="A0AAJ0BAQ4"/>
<dbReference type="FunFam" id="2.40.50.140:FF:000041">
    <property type="entry name" value="Replication protein A subunit"/>
    <property type="match status" value="1"/>
</dbReference>
<dbReference type="Gene3D" id="2.40.50.140">
    <property type="entry name" value="Nucleic acid-binding proteins"/>
    <property type="match status" value="4"/>
</dbReference>
<evidence type="ECO:0000256" key="5">
    <source>
        <dbReference type="ARBA" id="ARBA00022771"/>
    </source>
</evidence>
<dbReference type="GO" id="GO:0006310">
    <property type="term" value="P:DNA recombination"/>
    <property type="evidence" value="ECO:0007669"/>
    <property type="project" value="InterPro"/>
</dbReference>
<evidence type="ECO:0000256" key="1">
    <source>
        <dbReference type="ARBA" id="ARBA00004123"/>
    </source>
</evidence>
<dbReference type="Proteomes" id="UP001239445">
    <property type="component" value="Unassembled WGS sequence"/>
</dbReference>
<feature type="domain" description="Replication protein A OB" evidence="13">
    <location>
        <begin position="305"/>
        <end position="402"/>
    </location>
</feature>
<dbReference type="GO" id="GO:0006281">
    <property type="term" value="P:DNA repair"/>
    <property type="evidence" value="ECO:0007669"/>
    <property type="project" value="InterPro"/>
</dbReference>
<evidence type="ECO:0000256" key="3">
    <source>
        <dbReference type="ARBA" id="ARBA00022705"/>
    </source>
</evidence>
<dbReference type="FunFam" id="2.40.50.140:FF:000090">
    <property type="entry name" value="Replication protein A subunit"/>
    <property type="match status" value="1"/>
</dbReference>
<dbReference type="InterPro" id="IPR004591">
    <property type="entry name" value="Rfa1"/>
</dbReference>
<dbReference type="Pfam" id="PF04057">
    <property type="entry name" value="Rep-A_N"/>
    <property type="match status" value="1"/>
</dbReference>
<keyword evidence="8 9" id="KW-0539">Nucleus</keyword>
<dbReference type="InterPro" id="IPR012340">
    <property type="entry name" value="NA-bd_OB-fold"/>
</dbReference>
<dbReference type="CDD" id="cd04474">
    <property type="entry name" value="RPA1_DBD_A"/>
    <property type="match status" value="1"/>
</dbReference>
<feature type="domain" description="Replication factor A C-terminal" evidence="12">
    <location>
        <begin position="462"/>
        <end position="608"/>
    </location>
</feature>
<keyword evidence="6 9" id="KW-0862">Zinc</keyword>
<protein>
    <recommendedName>
        <fullName evidence="9">Replication protein A subunit</fullName>
    </recommendedName>
</protein>
<comment type="function">
    <text evidence="9">As part of the replication protein A (RPA/RP-A), a single-stranded DNA-binding heterotrimeric complex, may play an essential role in DNA replication, recombination and repair. Binds and stabilizes single-stranded DNA intermediates, preventing complementary DNA reannealing and recruiting different proteins involved in DNA metabolism.</text>
</comment>
<dbReference type="CDD" id="cd04476">
    <property type="entry name" value="RPA1_DBD_C"/>
    <property type="match status" value="1"/>
</dbReference>
<evidence type="ECO:0000259" key="13">
    <source>
        <dbReference type="Pfam" id="PF16900"/>
    </source>
</evidence>
<keyword evidence="15" id="KW-1185">Reference proteome</keyword>
<accession>A0AAJ0BAQ4</accession>
<dbReference type="GO" id="GO:0008270">
    <property type="term" value="F:zinc ion binding"/>
    <property type="evidence" value="ECO:0007669"/>
    <property type="project" value="UniProtKB-KW"/>
</dbReference>
<dbReference type="Pfam" id="PF16900">
    <property type="entry name" value="REPA_OB_2"/>
    <property type="match status" value="1"/>
</dbReference>